<keyword evidence="4" id="KW-0648">Protein biosynthesis</keyword>
<dbReference type="GO" id="GO:0005829">
    <property type="term" value="C:cytosol"/>
    <property type="evidence" value="ECO:0007669"/>
    <property type="project" value="TreeGrafter"/>
</dbReference>
<dbReference type="CDD" id="cd08704">
    <property type="entry name" value="Met_tRNA_FMT_C"/>
    <property type="match status" value="1"/>
</dbReference>
<proteinExistence type="inferred from homology"/>
<evidence type="ECO:0000256" key="4">
    <source>
        <dbReference type="ARBA" id="ARBA00022917"/>
    </source>
</evidence>
<dbReference type="InterPro" id="IPR041711">
    <property type="entry name" value="Met-tRNA-FMT_N"/>
</dbReference>
<evidence type="ECO:0000259" key="5">
    <source>
        <dbReference type="Pfam" id="PF00551"/>
    </source>
</evidence>
<dbReference type="HAMAP" id="MF_00182">
    <property type="entry name" value="Formyl_trans"/>
    <property type="match status" value="1"/>
</dbReference>
<dbReference type="InterPro" id="IPR005793">
    <property type="entry name" value="Formyl_trans_C"/>
</dbReference>
<dbReference type="SUPFAM" id="SSF53328">
    <property type="entry name" value="Formyltransferase"/>
    <property type="match status" value="1"/>
</dbReference>
<dbReference type="Gene3D" id="3.40.50.12230">
    <property type="match status" value="1"/>
</dbReference>
<dbReference type="AlphaFoldDB" id="A0A6J7P6X9"/>
<feature type="domain" description="Formyl transferase C-terminal" evidence="6">
    <location>
        <begin position="205"/>
        <end position="299"/>
    </location>
</feature>
<gene>
    <name evidence="7" type="ORF">UFOPK4020_00682</name>
</gene>
<dbReference type="GO" id="GO:0004479">
    <property type="term" value="F:methionyl-tRNA formyltransferase activity"/>
    <property type="evidence" value="ECO:0007669"/>
    <property type="project" value="UniProtKB-EC"/>
</dbReference>
<keyword evidence="3" id="KW-0808">Transferase</keyword>
<comment type="similarity">
    <text evidence="1">Belongs to the Fmt family.</text>
</comment>
<dbReference type="CDD" id="cd08646">
    <property type="entry name" value="FMT_core_Met-tRNA-FMT_N"/>
    <property type="match status" value="1"/>
</dbReference>
<dbReference type="InterPro" id="IPR002376">
    <property type="entry name" value="Formyl_transf_N"/>
</dbReference>
<evidence type="ECO:0000256" key="3">
    <source>
        <dbReference type="ARBA" id="ARBA00022679"/>
    </source>
</evidence>
<dbReference type="InterPro" id="IPR036477">
    <property type="entry name" value="Formyl_transf_N_sf"/>
</dbReference>
<evidence type="ECO:0000259" key="6">
    <source>
        <dbReference type="Pfam" id="PF02911"/>
    </source>
</evidence>
<dbReference type="InterPro" id="IPR005794">
    <property type="entry name" value="Fmt"/>
</dbReference>
<organism evidence="7">
    <name type="scientific">freshwater metagenome</name>
    <dbReference type="NCBI Taxonomy" id="449393"/>
    <lineage>
        <taxon>unclassified sequences</taxon>
        <taxon>metagenomes</taxon>
        <taxon>ecological metagenomes</taxon>
    </lineage>
</organism>
<dbReference type="InterPro" id="IPR044135">
    <property type="entry name" value="Met-tRNA-FMT_C"/>
</dbReference>
<dbReference type="EC" id="2.1.2.9" evidence="2"/>
<name>A0A6J7P6X9_9ZZZZ</name>
<evidence type="ECO:0000256" key="1">
    <source>
        <dbReference type="ARBA" id="ARBA00010699"/>
    </source>
</evidence>
<dbReference type="InterPro" id="IPR011034">
    <property type="entry name" value="Formyl_transferase-like_C_sf"/>
</dbReference>
<dbReference type="PANTHER" id="PTHR11138">
    <property type="entry name" value="METHIONYL-TRNA FORMYLTRANSFERASE"/>
    <property type="match status" value="1"/>
</dbReference>
<dbReference type="EMBL" id="CAFBOV010000116">
    <property type="protein sequence ID" value="CAB4998552.1"/>
    <property type="molecule type" value="Genomic_DNA"/>
</dbReference>
<protein>
    <recommendedName>
        <fullName evidence="2">methionyl-tRNA formyltransferase</fullName>
        <ecNumber evidence="2">2.1.2.9</ecNumber>
    </recommendedName>
</protein>
<dbReference type="PANTHER" id="PTHR11138:SF5">
    <property type="entry name" value="METHIONYL-TRNA FORMYLTRANSFERASE, MITOCHONDRIAL"/>
    <property type="match status" value="1"/>
</dbReference>
<evidence type="ECO:0000313" key="7">
    <source>
        <dbReference type="EMBL" id="CAB4998552.1"/>
    </source>
</evidence>
<dbReference type="Pfam" id="PF02911">
    <property type="entry name" value="Formyl_trans_C"/>
    <property type="match status" value="1"/>
</dbReference>
<dbReference type="NCBIfam" id="TIGR00460">
    <property type="entry name" value="fmt"/>
    <property type="match status" value="1"/>
</dbReference>
<feature type="domain" description="Formyl transferase N-terminal" evidence="5">
    <location>
        <begin position="15"/>
        <end position="185"/>
    </location>
</feature>
<dbReference type="SUPFAM" id="SSF50486">
    <property type="entry name" value="FMT C-terminal domain-like"/>
    <property type="match status" value="1"/>
</dbReference>
<reference evidence="7" key="1">
    <citation type="submission" date="2020-05" db="EMBL/GenBank/DDBJ databases">
        <authorList>
            <person name="Chiriac C."/>
            <person name="Salcher M."/>
            <person name="Ghai R."/>
            <person name="Kavagutti S V."/>
        </authorList>
    </citation>
    <scope>NUCLEOTIDE SEQUENCE</scope>
</reference>
<evidence type="ECO:0000256" key="2">
    <source>
        <dbReference type="ARBA" id="ARBA00012261"/>
    </source>
</evidence>
<dbReference type="Pfam" id="PF00551">
    <property type="entry name" value="Formyl_trans_N"/>
    <property type="match status" value="1"/>
</dbReference>
<sequence length="308" mass="32609">MTSLADLPSGGASRVIYFGTPDIAVAPLRALVDAGCNVELVVTRPDVRRGRGNQTSACPVKVAALEMGLKVSHSLSDAVALVGKSNDLLGVVVAYGELISMDVLSVVPMINVHFSLLPRWRGAAPVERAILAGDETTGVCIMRVVESLDQGEVFGRIEMPISSTDTLTSLRQKLLDASLPLLVSAVKHELGDGVAQSGEPVYAKKISNSDLQIDWSNTAIQIDRLIRVGGAYTHIGGKRLKIVKARIVAESMTTTSYGAIKIISRHECEVQTGSGSISLIEVQPEGKSVMKVDGWLNGARIETGAVLG</sequence>
<accession>A0A6J7P6X9</accession>